<dbReference type="EMBL" id="JARKIF010000010">
    <property type="protein sequence ID" value="KAJ7629041.1"/>
    <property type="molecule type" value="Genomic_DNA"/>
</dbReference>
<dbReference type="Pfam" id="PF18885">
    <property type="entry name" value="DUF5648"/>
    <property type="match status" value="1"/>
</dbReference>
<protein>
    <recommendedName>
        <fullName evidence="2">DUF5648 domain-containing protein</fullName>
    </recommendedName>
</protein>
<name>A0AAD7BT59_9AGAR</name>
<reference evidence="3" key="1">
    <citation type="submission" date="2023-03" db="EMBL/GenBank/DDBJ databases">
        <title>Massive genome expansion in bonnet fungi (Mycena s.s.) driven by repeated elements and novel gene families across ecological guilds.</title>
        <authorList>
            <consortium name="Lawrence Berkeley National Laboratory"/>
            <person name="Harder C.B."/>
            <person name="Miyauchi S."/>
            <person name="Viragh M."/>
            <person name="Kuo A."/>
            <person name="Thoen E."/>
            <person name="Andreopoulos B."/>
            <person name="Lu D."/>
            <person name="Skrede I."/>
            <person name="Drula E."/>
            <person name="Henrissat B."/>
            <person name="Morin E."/>
            <person name="Kohler A."/>
            <person name="Barry K."/>
            <person name="LaButti K."/>
            <person name="Morin E."/>
            <person name="Salamov A."/>
            <person name="Lipzen A."/>
            <person name="Mereny Z."/>
            <person name="Hegedus B."/>
            <person name="Baldrian P."/>
            <person name="Stursova M."/>
            <person name="Weitz H."/>
            <person name="Taylor A."/>
            <person name="Grigoriev I.V."/>
            <person name="Nagy L.G."/>
            <person name="Martin F."/>
            <person name="Kauserud H."/>
        </authorList>
    </citation>
    <scope>NUCLEOTIDE SEQUENCE</scope>
    <source>
        <strain evidence="3">9284</strain>
    </source>
</reference>
<keyword evidence="4" id="KW-1185">Reference proteome</keyword>
<dbReference type="PROSITE" id="PS51257">
    <property type="entry name" value="PROKAR_LIPOPROTEIN"/>
    <property type="match status" value="1"/>
</dbReference>
<dbReference type="InterPro" id="IPR043708">
    <property type="entry name" value="DUF5648"/>
</dbReference>
<accession>A0AAD7BT59</accession>
<organism evidence="3 4">
    <name type="scientific">Roridomyces roridus</name>
    <dbReference type="NCBI Taxonomy" id="1738132"/>
    <lineage>
        <taxon>Eukaryota</taxon>
        <taxon>Fungi</taxon>
        <taxon>Dikarya</taxon>
        <taxon>Basidiomycota</taxon>
        <taxon>Agaricomycotina</taxon>
        <taxon>Agaricomycetes</taxon>
        <taxon>Agaricomycetidae</taxon>
        <taxon>Agaricales</taxon>
        <taxon>Marasmiineae</taxon>
        <taxon>Mycenaceae</taxon>
        <taxon>Roridomyces</taxon>
    </lineage>
</organism>
<evidence type="ECO:0000313" key="4">
    <source>
        <dbReference type="Proteomes" id="UP001221142"/>
    </source>
</evidence>
<proteinExistence type="predicted"/>
<evidence type="ECO:0000256" key="1">
    <source>
        <dbReference type="SAM" id="SignalP"/>
    </source>
</evidence>
<feature type="signal peptide" evidence="1">
    <location>
        <begin position="1"/>
        <end position="21"/>
    </location>
</feature>
<dbReference type="AlphaFoldDB" id="A0AAD7BT59"/>
<gene>
    <name evidence="3" type="ORF">FB45DRAFT_47592</name>
</gene>
<sequence length="178" mass="19810">MKSPTILLSTVIAACYQSAMALKPRTCGAPADAVPFYRAYDSARTDHWYTYDVNALNDFNPQGWLLQNVLGLVFLTEEEGTAPLFHMYNGAVMDNFYTMNTSEVTAAQESGYKISSNPLTVYIYPTQVCGSVPVYRLYSGSETDNFYTTSESERLDFITNEGYKDVEITGYVLPLGCS</sequence>
<evidence type="ECO:0000313" key="3">
    <source>
        <dbReference type="EMBL" id="KAJ7629041.1"/>
    </source>
</evidence>
<comment type="caution">
    <text evidence="3">The sequence shown here is derived from an EMBL/GenBank/DDBJ whole genome shotgun (WGS) entry which is preliminary data.</text>
</comment>
<keyword evidence="1" id="KW-0732">Signal</keyword>
<dbReference type="Proteomes" id="UP001221142">
    <property type="component" value="Unassembled WGS sequence"/>
</dbReference>
<feature type="chain" id="PRO_5042249542" description="DUF5648 domain-containing protein" evidence="1">
    <location>
        <begin position="22"/>
        <end position="178"/>
    </location>
</feature>
<feature type="domain" description="DUF5648" evidence="2">
    <location>
        <begin position="35"/>
        <end position="173"/>
    </location>
</feature>
<evidence type="ECO:0000259" key="2">
    <source>
        <dbReference type="Pfam" id="PF18885"/>
    </source>
</evidence>